<dbReference type="GO" id="GO:0030246">
    <property type="term" value="F:carbohydrate binding"/>
    <property type="evidence" value="ECO:0007669"/>
    <property type="project" value="UniProtKB-KW"/>
</dbReference>
<comment type="caution">
    <text evidence="8">The sequence shown here is derived from an EMBL/GenBank/DDBJ whole genome shotgun (WGS) entry which is preliminary data.</text>
</comment>
<accession>A0A392PGD5</accession>
<organism evidence="8 9">
    <name type="scientific">Trifolium medium</name>
    <dbReference type="NCBI Taxonomy" id="97028"/>
    <lineage>
        <taxon>Eukaryota</taxon>
        <taxon>Viridiplantae</taxon>
        <taxon>Streptophyta</taxon>
        <taxon>Embryophyta</taxon>
        <taxon>Tracheophyta</taxon>
        <taxon>Spermatophyta</taxon>
        <taxon>Magnoliopsida</taxon>
        <taxon>eudicotyledons</taxon>
        <taxon>Gunneridae</taxon>
        <taxon>Pentapetalae</taxon>
        <taxon>rosids</taxon>
        <taxon>fabids</taxon>
        <taxon>Fabales</taxon>
        <taxon>Fabaceae</taxon>
        <taxon>Papilionoideae</taxon>
        <taxon>50 kb inversion clade</taxon>
        <taxon>NPAAA clade</taxon>
        <taxon>Hologalegina</taxon>
        <taxon>IRL clade</taxon>
        <taxon>Trifolieae</taxon>
        <taxon>Trifolium</taxon>
    </lineage>
</organism>
<evidence type="ECO:0000256" key="3">
    <source>
        <dbReference type="ARBA" id="ARBA00022729"/>
    </source>
</evidence>
<evidence type="ECO:0000313" key="8">
    <source>
        <dbReference type="EMBL" id="MCI10376.1"/>
    </source>
</evidence>
<evidence type="ECO:0000256" key="5">
    <source>
        <dbReference type="ARBA" id="ARBA00023136"/>
    </source>
</evidence>
<evidence type="ECO:0000256" key="4">
    <source>
        <dbReference type="ARBA" id="ARBA00022989"/>
    </source>
</evidence>
<dbReference type="GO" id="GO:0048544">
    <property type="term" value="P:recognition of pollen"/>
    <property type="evidence" value="ECO:0007669"/>
    <property type="project" value="InterPro"/>
</dbReference>
<keyword evidence="2" id="KW-0812">Transmembrane</keyword>
<dbReference type="InterPro" id="IPR000858">
    <property type="entry name" value="S_locus_glycoprot_dom"/>
</dbReference>
<keyword evidence="5" id="KW-0472">Membrane</keyword>
<dbReference type="Proteomes" id="UP000265520">
    <property type="component" value="Unassembled WGS sequence"/>
</dbReference>
<keyword evidence="8" id="KW-0430">Lectin</keyword>
<dbReference type="PANTHER" id="PTHR47974">
    <property type="entry name" value="OS07G0415500 PROTEIN"/>
    <property type="match status" value="1"/>
</dbReference>
<evidence type="ECO:0000256" key="1">
    <source>
        <dbReference type="ARBA" id="ARBA00004167"/>
    </source>
</evidence>
<keyword evidence="4" id="KW-1133">Transmembrane helix</keyword>
<keyword evidence="6" id="KW-1015">Disulfide bond</keyword>
<dbReference type="GO" id="GO:0004674">
    <property type="term" value="F:protein serine/threonine kinase activity"/>
    <property type="evidence" value="ECO:0007669"/>
    <property type="project" value="UniProtKB-KW"/>
</dbReference>
<dbReference type="AlphaFoldDB" id="A0A392PGD5"/>
<reference evidence="8 9" key="1">
    <citation type="journal article" date="2018" name="Front. Plant Sci.">
        <title>Red Clover (Trifolium pratense) and Zigzag Clover (T. medium) - A Picture of Genomic Similarities and Differences.</title>
        <authorList>
            <person name="Dluhosova J."/>
            <person name="Istvanek J."/>
            <person name="Nedelnik J."/>
            <person name="Repkova J."/>
        </authorList>
    </citation>
    <scope>NUCLEOTIDE SEQUENCE [LARGE SCALE GENOMIC DNA]</scope>
    <source>
        <strain evidence="9">cv. 10/8</strain>
        <tissue evidence="8">Leaf</tissue>
    </source>
</reference>
<dbReference type="PANTHER" id="PTHR47974:SF9">
    <property type="entry name" value="RECEPTOR-LIKE SERINE_THREONINE-PROTEIN KINASE"/>
    <property type="match status" value="1"/>
</dbReference>
<keyword evidence="8" id="KW-0418">Kinase</keyword>
<evidence type="ECO:0000256" key="6">
    <source>
        <dbReference type="ARBA" id="ARBA00023157"/>
    </source>
</evidence>
<keyword evidence="9" id="KW-1185">Reference proteome</keyword>
<dbReference type="EMBL" id="LXQA010076002">
    <property type="protein sequence ID" value="MCI10376.1"/>
    <property type="molecule type" value="Genomic_DNA"/>
</dbReference>
<proteinExistence type="predicted"/>
<name>A0A392PGD5_9FABA</name>
<protein>
    <submittedName>
        <fullName evidence="8">G-type lectin S-receptor-like serine/threonine protein kinase RLK1-like</fullName>
    </submittedName>
</protein>
<evidence type="ECO:0000259" key="7">
    <source>
        <dbReference type="Pfam" id="PF00954"/>
    </source>
</evidence>
<dbReference type="GO" id="GO:0016020">
    <property type="term" value="C:membrane"/>
    <property type="evidence" value="ECO:0007669"/>
    <property type="project" value="UniProtKB-SubCell"/>
</dbReference>
<dbReference type="Pfam" id="PF00954">
    <property type="entry name" value="S_locus_glycop"/>
    <property type="match status" value="1"/>
</dbReference>
<keyword evidence="8" id="KW-0723">Serine/threonine-protein kinase</keyword>
<evidence type="ECO:0000313" key="9">
    <source>
        <dbReference type="Proteomes" id="UP000265520"/>
    </source>
</evidence>
<comment type="subcellular location">
    <subcellularLocation>
        <location evidence="1">Membrane</location>
        <topology evidence="1">Single-pass membrane protein</topology>
    </subcellularLocation>
</comment>
<keyword evidence="8" id="KW-0808">Transferase</keyword>
<feature type="non-terminal residue" evidence="8">
    <location>
        <position position="229"/>
    </location>
</feature>
<evidence type="ECO:0000256" key="2">
    <source>
        <dbReference type="ARBA" id="ARBA00022692"/>
    </source>
</evidence>
<feature type="domain" description="S-locus glycoprotein" evidence="7">
    <location>
        <begin position="11"/>
        <end position="77"/>
    </location>
</feature>
<keyword evidence="3" id="KW-0732">Signal</keyword>
<sequence length="229" mass="25082">MTTEVPNPVENYYHRATINDRGNFQQLIYLKESGKDWTVIWQAITQPCTVNAICGVYGFCTSPDNSTVNCSCLPGYTSFDPNSPSKGCYPSVAVDFCSANVNSSASNFTDPNSPSKGCYPSVAVDFCSANANSSASNFTVEQIQNADIPNNIFFDLQRIDSSDLDSCSKEVMNDCFCMAAVLIDSVCYKKRTPLLNARISIPETSNRVTLIKVPQVLQEDKNDSPSRVV</sequence>
<keyword evidence="8" id="KW-0675">Receptor</keyword>